<dbReference type="SUPFAM" id="SSF48371">
    <property type="entry name" value="ARM repeat"/>
    <property type="match status" value="1"/>
</dbReference>
<feature type="domain" description="Condensin complex subunit 1 C-terminal" evidence="6">
    <location>
        <begin position="12"/>
        <end position="106"/>
    </location>
</feature>
<gene>
    <name evidence="7" type="ORF">CQW23_14208</name>
</gene>
<dbReference type="GO" id="GO:0012505">
    <property type="term" value="C:endomembrane system"/>
    <property type="evidence" value="ECO:0007669"/>
    <property type="project" value="UniProtKB-SubCell"/>
</dbReference>
<name>A0A2G2WIS7_CAPBA</name>
<dbReference type="InterPro" id="IPR026739">
    <property type="entry name" value="AP_beta"/>
</dbReference>
<reference evidence="7 8" key="1">
    <citation type="journal article" date="2017" name="Genome Biol.">
        <title>New reference genome sequences of hot pepper reveal the massive evolution of plant disease-resistance genes by retroduplication.</title>
        <authorList>
            <person name="Kim S."/>
            <person name="Park J."/>
            <person name="Yeom S.I."/>
            <person name="Kim Y.M."/>
            <person name="Seo E."/>
            <person name="Kim K.T."/>
            <person name="Kim M.S."/>
            <person name="Lee J.M."/>
            <person name="Cheong K."/>
            <person name="Shin H.S."/>
            <person name="Kim S.B."/>
            <person name="Han K."/>
            <person name="Lee J."/>
            <person name="Park M."/>
            <person name="Lee H.A."/>
            <person name="Lee H.Y."/>
            <person name="Lee Y."/>
            <person name="Oh S."/>
            <person name="Lee J.H."/>
            <person name="Choi E."/>
            <person name="Choi E."/>
            <person name="Lee S.E."/>
            <person name="Jeon J."/>
            <person name="Kim H."/>
            <person name="Choi G."/>
            <person name="Song H."/>
            <person name="Lee J."/>
            <person name="Lee S.C."/>
            <person name="Kwon J.K."/>
            <person name="Lee H.Y."/>
            <person name="Koo N."/>
            <person name="Hong Y."/>
            <person name="Kim R.W."/>
            <person name="Kang W.H."/>
            <person name="Huh J.H."/>
            <person name="Kang B.C."/>
            <person name="Yang T.J."/>
            <person name="Lee Y.H."/>
            <person name="Bennetzen J.L."/>
            <person name="Choi D."/>
        </authorList>
    </citation>
    <scope>NUCLEOTIDE SEQUENCE [LARGE SCALE GENOMIC DNA]</scope>
    <source>
        <strain evidence="8">cv. PBC81</strain>
    </source>
</reference>
<evidence type="ECO:0000313" key="8">
    <source>
        <dbReference type="Proteomes" id="UP000224567"/>
    </source>
</evidence>
<dbReference type="Pfam" id="PF12717">
    <property type="entry name" value="Cnd1"/>
    <property type="match status" value="1"/>
</dbReference>
<dbReference type="GO" id="GO:0015031">
    <property type="term" value="P:protein transport"/>
    <property type="evidence" value="ECO:0007669"/>
    <property type="project" value="UniProtKB-KW"/>
</dbReference>
<reference evidence="8" key="2">
    <citation type="journal article" date="2017" name="J. Anim. Genet.">
        <title>Multiple reference genome sequences of hot pepper reveal the massive evolution of plant disease resistance genes by retroduplication.</title>
        <authorList>
            <person name="Kim S."/>
            <person name="Park J."/>
            <person name="Yeom S.-I."/>
            <person name="Kim Y.-M."/>
            <person name="Seo E."/>
            <person name="Kim K.-T."/>
            <person name="Kim M.-S."/>
            <person name="Lee J.M."/>
            <person name="Cheong K."/>
            <person name="Shin H.-S."/>
            <person name="Kim S.-B."/>
            <person name="Han K."/>
            <person name="Lee J."/>
            <person name="Park M."/>
            <person name="Lee H.-A."/>
            <person name="Lee H.-Y."/>
            <person name="Lee Y."/>
            <person name="Oh S."/>
            <person name="Lee J.H."/>
            <person name="Choi E."/>
            <person name="Choi E."/>
            <person name="Lee S.E."/>
            <person name="Jeon J."/>
            <person name="Kim H."/>
            <person name="Choi G."/>
            <person name="Song H."/>
            <person name="Lee J."/>
            <person name="Lee S.-C."/>
            <person name="Kwon J.-K."/>
            <person name="Lee H.-Y."/>
            <person name="Koo N."/>
            <person name="Hong Y."/>
            <person name="Kim R.W."/>
            <person name="Kang W.-H."/>
            <person name="Huh J.H."/>
            <person name="Kang B.-C."/>
            <person name="Yang T.-J."/>
            <person name="Lee Y.-H."/>
            <person name="Bennetzen J.L."/>
            <person name="Choi D."/>
        </authorList>
    </citation>
    <scope>NUCLEOTIDE SEQUENCE [LARGE SCALE GENOMIC DNA]</scope>
    <source>
        <strain evidence="8">cv. PBC81</strain>
    </source>
</reference>
<evidence type="ECO:0000313" key="7">
    <source>
        <dbReference type="EMBL" id="PHT45050.1"/>
    </source>
</evidence>
<feature type="region of interest" description="Disordered" evidence="5">
    <location>
        <begin position="154"/>
        <end position="178"/>
    </location>
</feature>
<evidence type="ECO:0000256" key="5">
    <source>
        <dbReference type="SAM" id="MobiDB-lite"/>
    </source>
</evidence>
<evidence type="ECO:0000256" key="3">
    <source>
        <dbReference type="ARBA" id="ARBA00022927"/>
    </source>
</evidence>
<dbReference type="OrthoDB" id="1711310at2759"/>
<dbReference type="Gene3D" id="1.25.10.10">
    <property type="entry name" value="Leucine-rich Repeat Variant"/>
    <property type="match status" value="1"/>
</dbReference>
<comment type="caution">
    <text evidence="7">The sequence shown here is derived from an EMBL/GenBank/DDBJ whole genome shotgun (WGS) entry which is preliminary data.</text>
</comment>
<feature type="compositionally biased region" description="Polar residues" evidence="5">
    <location>
        <begin position="166"/>
        <end position="178"/>
    </location>
</feature>
<dbReference type="InterPro" id="IPR032682">
    <property type="entry name" value="Cnd1_C"/>
</dbReference>
<accession>A0A2G2WIS7</accession>
<keyword evidence="8" id="KW-1185">Reference proteome</keyword>
<keyword evidence="2" id="KW-0813">Transport</keyword>
<keyword evidence="3" id="KW-0653">Protein transport</keyword>
<dbReference type="PANTHER" id="PTHR11134">
    <property type="entry name" value="ADAPTOR COMPLEX SUBUNIT BETA FAMILY MEMBER"/>
    <property type="match status" value="1"/>
</dbReference>
<protein>
    <submittedName>
        <fullName evidence="7">AP-1 complex subunit beta-1</fullName>
    </submittedName>
</protein>
<dbReference type="Proteomes" id="UP000224567">
    <property type="component" value="Unassembled WGS sequence"/>
</dbReference>
<organism evidence="7 8">
    <name type="scientific">Capsicum baccatum</name>
    <name type="common">Peruvian pepper</name>
    <dbReference type="NCBI Taxonomy" id="33114"/>
    <lineage>
        <taxon>Eukaryota</taxon>
        <taxon>Viridiplantae</taxon>
        <taxon>Streptophyta</taxon>
        <taxon>Embryophyta</taxon>
        <taxon>Tracheophyta</taxon>
        <taxon>Spermatophyta</taxon>
        <taxon>Magnoliopsida</taxon>
        <taxon>eudicotyledons</taxon>
        <taxon>Gunneridae</taxon>
        <taxon>Pentapetalae</taxon>
        <taxon>asterids</taxon>
        <taxon>lamiids</taxon>
        <taxon>Solanales</taxon>
        <taxon>Solanaceae</taxon>
        <taxon>Solanoideae</taxon>
        <taxon>Capsiceae</taxon>
        <taxon>Capsicum</taxon>
    </lineage>
</organism>
<sequence length="240" mass="26027">MFTFQQRQKIELYDINVELVEDSGFLDALKDLISDNNPMVVANVIAALAKIQESSSRPIFKITSHTLSKFLTALNECIEWGQVFVLDALSKYKAADARKAENIVEYMNTLLLGVKLTCKINTGPPEAFITRVKTTLKIEDEKYVDAGEQGYSDSPALVAKSGASPPASTTNAQHPTTRQPAVLAALESPDLLDLSMDNNNSAIVSADQPATPIDLPLPIILPTSSGQGLQINAQLVRRDG</sequence>
<dbReference type="InterPro" id="IPR016024">
    <property type="entry name" value="ARM-type_fold"/>
</dbReference>
<evidence type="ECO:0000259" key="6">
    <source>
        <dbReference type="Pfam" id="PF12717"/>
    </source>
</evidence>
<proteinExistence type="predicted"/>
<keyword evidence="4" id="KW-0472">Membrane</keyword>
<dbReference type="AlphaFoldDB" id="A0A2G2WIS7"/>
<dbReference type="EMBL" id="MLFT02000006">
    <property type="protein sequence ID" value="PHT45050.1"/>
    <property type="molecule type" value="Genomic_DNA"/>
</dbReference>
<dbReference type="GO" id="GO:0016192">
    <property type="term" value="P:vesicle-mediated transport"/>
    <property type="evidence" value="ECO:0007669"/>
    <property type="project" value="InterPro"/>
</dbReference>
<comment type="subcellular location">
    <subcellularLocation>
        <location evidence="1">Endomembrane system</location>
    </subcellularLocation>
</comment>
<evidence type="ECO:0000256" key="4">
    <source>
        <dbReference type="ARBA" id="ARBA00023136"/>
    </source>
</evidence>
<evidence type="ECO:0000256" key="2">
    <source>
        <dbReference type="ARBA" id="ARBA00022448"/>
    </source>
</evidence>
<evidence type="ECO:0000256" key="1">
    <source>
        <dbReference type="ARBA" id="ARBA00004308"/>
    </source>
</evidence>
<dbReference type="STRING" id="33114.A0A2G2WIS7"/>
<dbReference type="InterPro" id="IPR011989">
    <property type="entry name" value="ARM-like"/>
</dbReference>